<dbReference type="AlphaFoldDB" id="A0A4Q9LHK1"/>
<gene>
    <name evidence="2" type="ORF">CWI36_0251p0020</name>
</gene>
<feature type="compositionally biased region" description="Basic and acidic residues" evidence="1">
    <location>
        <begin position="213"/>
        <end position="228"/>
    </location>
</feature>
<evidence type="ECO:0000313" key="2">
    <source>
        <dbReference type="EMBL" id="TBU07609.1"/>
    </source>
</evidence>
<sequence>MLLSVILAVKKRFKKTLRNGWSAFLKYYNRKFRRTVNNFVLKKSIQNEAENEIKQEEFGDRRRISTYCTEQFSLTVTTLCINPIEKFICEMKKISETEIRDVGVLTRKFLMNWCKVKNVFWGADDMCQYLNKSADDVDHLATRYEKILYHDYTSVIMKSKTLEEILENEACGDESAYQEMIKYLNTKDITPLISKGGTKLEEQSVNINEGSDEEKTVVEQVERNLEKS</sequence>
<accession>A0A4Q9LHK1</accession>
<proteinExistence type="predicted"/>
<dbReference type="Proteomes" id="UP000291404">
    <property type="component" value="Unassembled WGS sequence"/>
</dbReference>
<feature type="region of interest" description="Disordered" evidence="1">
    <location>
        <begin position="203"/>
        <end position="228"/>
    </location>
</feature>
<name>A0A4Q9LHK1_9MICR</name>
<organism evidence="2 3">
    <name type="scientific">Hamiltosporidium magnivora</name>
    <dbReference type="NCBI Taxonomy" id="148818"/>
    <lineage>
        <taxon>Eukaryota</taxon>
        <taxon>Fungi</taxon>
        <taxon>Fungi incertae sedis</taxon>
        <taxon>Microsporidia</taxon>
        <taxon>Dubosqiidae</taxon>
        <taxon>Hamiltosporidium</taxon>
    </lineage>
</organism>
<evidence type="ECO:0000256" key="1">
    <source>
        <dbReference type="SAM" id="MobiDB-lite"/>
    </source>
</evidence>
<keyword evidence="3" id="KW-1185">Reference proteome</keyword>
<comment type="caution">
    <text evidence="2">The sequence shown here is derived from an EMBL/GenBank/DDBJ whole genome shotgun (WGS) entry which is preliminary data.</text>
</comment>
<dbReference type="VEuPathDB" id="MicrosporidiaDB:CWI36_0251p0020"/>
<reference evidence="2 3" key="1">
    <citation type="submission" date="2017-12" db="EMBL/GenBank/DDBJ databases">
        <authorList>
            <person name="Pombert J.-F."/>
            <person name="Haag K.L."/>
            <person name="Ebert D."/>
        </authorList>
    </citation>
    <scope>NUCLEOTIDE SEQUENCE [LARGE SCALE GENOMIC DNA]</scope>
    <source>
        <strain evidence="2">BE-OM-2</strain>
    </source>
</reference>
<protein>
    <submittedName>
        <fullName evidence="2">Uncharacterized protein</fullName>
    </submittedName>
</protein>
<evidence type="ECO:0000313" key="3">
    <source>
        <dbReference type="Proteomes" id="UP000291404"/>
    </source>
</evidence>
<dbReference type="EMBL" id="PITI01000251">
    <property type="protein sequence ID" value="TBU07609.1"/>
    <property type="molecule type" value="Genomic_DNA"/>
</dbReference>